<evidence type="ECO:0000256" key="9">
    <source>
        <dbReference type="SAM" id="Phobius"/>
    </source>
</evidence>
<keyword evidence="5" id="KW-0677">Repeat</keyword>
<keyword evidence="3 8" id="KW-0813">Transport</keyword>
<keyword evidence="4 7" id="KW-0812">Transmembrane</keyword>
<evidence type="ECO:0000313" key="11">
    <source>
        <dbReference type="Proteomes" id="UP001153954"/>
    </source>
</evidence>
<evidence type="ECO:0000256" key="6">
    <source>
        <dbReference type="ARBA" id="ARBA00023136"/>
    </source>
</evidence>
<dbReference type="InterPro" id="IPR018108">
    <property type="entry name" value="MCP_transmembrane"/>
</dbReference>
<sequence length="323" mass="36401">MVGYRKDDTLSPNQKLIAGVVSGIVTRFATQPLDVLKVRTQLQKKVRKGKQRNVFETTKKIFFEEGITAFWHGHNLGQMHSILSTSSQFYVYEVTTKYVFSSSVNPKYKSILEFMCGICAGSCSATLVTPLEVIRVRQMLIKEQYRGFLNGAKSVYKTGGLLAFYEGWVAGVLMLGPQSGITFSVFSFLQPIFLNYLYSCDGSCTHPKVNAHKPEHLLFATTAAGSIAGFVAKILTYPLDLAKRRLQIGSHKSDTKYYTPTTSRNLVKCTKLLQCIKETFRGEGFWGLYRGLSVTIYKASMSNIVTFTTYELLCYFIRQMEDK</sequence>
<evidence type="ECO:0000313" key="10">
    <source>
        <dbReference type="EMBL" id="CAH2103278.1"/>
    </source>
</evidence>
<keyword evidence="6 7" id="KW-0472">Membrane</keyword>
<reference evidence="10" key="1">
    <citation type="submission" date="2022-03" db="EMBL/GenBank/DDBJ databases">
        <authorList>
            <person name="Tunstrom K."/>
        </authorList>
    </citation>
    <scope>NUCLEOTIDE SEQUENCE</scope>
</reference>
<evidence type="ECO:0000256" key="4">
    <source>
        <dbReference type="ARBA" id="ARBA00022692"/>
    </source>
</evidence>
<comment type="subcellular location">
    <subcellularLocation>
        <location evidence="1">Membrane</location>
        <topology evidence="1">Multi-pass membrane protein</topology>
    </subcellularLocation>
</comment>
<keyword evidence="11" id="KW-1185">Reference proteome</keyword>
<dbReference type="InterPro" id="IPR023395">
    <property type="entry name" value="MCP_dom_sf"/>
</dbReference>
<dbReference type="PROSITE" id="PS50920">
    <property type="entry name" value="SOLCAR"/>
    <property type="match status" value="3"/>
</dbReference>
<feature type="repeat" description="Solcar" evidence="7">
    <location>
        <begin position="10"/>
        <end position="98"/>
    </location>
</feature>
<dbReference type="Pfam" id="PF00153">
    <property type="entry name" value="Mito_carr"/>
    <property type="match status" value="3"/>
</dbReference>
<dbReference type="EMBL" id="CAKOGL010000026">
    <property type="protein sequence ID" value="CAH2103278.1"/>
    <property type="molecule type" value="Genomic_DNA"/>
</dbReference>
<feature type="transmembrane region" description="Helical" evidence="9">
    <location>
        <begin position="218"/>
        <end position="237"/>
    </location>
</feature>
<evidence type="ECO:0000256" key="2">
    <source>
        <dbReference type="ARBA" id="ARBA00006375"/>
    </source>
</evidence>
<protein>
    <recommendedName>
        <fullName evidence="12">Mitochondrial thiamine pyrophosphate carrier</fullName>
    </recommendedName>
</protein>
<evidence type="ECO:0000256" key="5">
    <source>
        <dbReference type="ARBA" id="ARBA00022737"/>
    </source>
</evidence>
<gene>
    <name evidence="10" type="ORF">EEDITHA_LOCUS17815</name>
</gene>
<evidence type="ECO:0000256" key="8">
    <source>
        <dbReference type="RuleBase" id="RU000488"/>
    </source>
</evidence>
<comment type="caution">
    <text evidence="10">The sequence shown here is derived from an EMBL/GenBank/DDBJ whole genome shotgun (WGS) entry which is preliminary data.</text>
</comment>
<dbReference type="PANTHER" id="PTHR24089">
    <property type="entry name" value="SOLUTE CARRIER FAMILY 25"/>
    <property type="match status" value="1"/>
</dbReference>
<dbReference type="Proteomes" id="UP001153954">
    <property type="component" value="Unassembled WGS sequence"/>
</dbReference>
<dbReference type="GO" id="GO:0055085">
    <property type="term" value="P:transmembrane transport"/>
    <property type="evidence" value="ECO:0007669"/>
    <property type="project" value="InterPro"/>
</dbReference>
<evidence type="ECO:0000256" key="7">
    <source>
        <dbReference type="PROSITE-ProRule" id="PRU00282"/>
    </source>
</evidence>
<dbReference type="InterPro" id="IPR002067">
    <property type="entry name" value="MCP"/>
</dbReference>
<name>A0AAU9UZ66_EUPED</name>
<evidence type="ECO:0000256" key="1">
    <source>
        <dbReference type="ARBA" id="ARBA00004141"/>
    </source>
</evidence>
<dbReference type="PRINTS" id="PR00926">
    <property type="entry name" value="MITOCARRIER"/>
</dbReference>
<dbReference type="Gene3D" id="1.50.40.10">
    <property type="entry name" value="Mitochondrial carrier domain"/>
    <property type="match status" value="1"/>
</dbReference>
<accession>A0AAU9UZ66</accession>
<comment type="similarity">
    <text evidence="2 8">Belongs to the mitochondrial carrier (TC 2.A.29) family.</text>
</comment>
<feature type="repeat" description="Solcar" evidence="7">
    <location>
        <begin position="216"/>
        <end position="316"/>
    </location>
</feature>
<dbReference type="SUPFAM" id="SSF103506">
    <property type="entry name" value="Mitochondrial carrier"/>
    <property type="match status" value="1"/>
</dbReference>
<keyword evidence="9" id="KW-1133">Transmembrane helix</keyword>
<organism evidence="10 11">
    <name type="scientific">Euphydryas editha</name>
    <name type="common">Edith's checkerspot</name>
    <dbReference type="NCBI Taxonomy" id="104508"/>
    <lineage>
        <taxon>Eukaryota</taxon>
        <taxon>Metazoa</taxon>
        <taxon>Ecdysozoa</taxon>
        <taxon>Arthropoda</taxon>
        <taxon>Hexapoda</taxon>
        <taxon>Insecta</taxon>
        <taxon>Pterygota</taxon>
        <taxon>Neoptera</taxon>
        <taxon>Endopterygota</taxon>
        <taxon>Lepidoptera</taxon>
        <taxon>Glossata</taxon>
        <taxon>Ditrysia</taxon>
        <taxon>Papilionoidea</taxon>
        <taxon>Nymphalidae</taxon>
        <taxon>Nymphalinae</taxon>
        <taxon>Euphydryas</taxon>
    </lineage>
</organism>
<evidence type="ECO:0008006" key="12">
    <source>
        <dbReference type="Google" id="ProtNLM"/>
    </source>
</evidence>
<feature type="repeat" description="Solcar" evidence="7">
    <location>
        <begin position="108"/>
        <end position="192"/>
    </location>
</feature>
<evidence type="ECO:0000256" key="3">
    <source>
        <dbReference type="ARBA" id="ARBA00022448"/>
    </source>
</evidence>
<proteinExistence type="inferred from homology"/>
<dbReference type="AlphaFoldDB" id="A0AAU9UZ66"/>
<dbReference type="GO" id="GO:0016020">
    <property type="term" value="C:membrane"/>
    <property type="evidence" value="ECO:0007669"/>
    <property type="project" value="UniProtKB-SubCell"/>
</dbReference>